<dbReference type="KEGG" id="cvn:111115084"/>
<keyword evidence="3" id="KW-1185">Reference proteome</keyword>
<reference evidence="4" key="1">
    <citation type="submission" date="2025-08" db="UniProtKB">
        <authorList>
            <consortium name="RefSeq"/>
        </authorList>
    </citation>
    <scope>IDENTIFICATION</scope>
    <source>
        <tissue evidence="4">Whole sample</tissue>
    </source>
</reference>
<dbReference type="RefSeq" id="XP_022309374.1">
    <property type="nucleotide sequence ID" value="XM_022453666.1"/>
</dbReference>
<sequence length="334" mass="36926">MNCVALLLCCNWAILLSSTVQGYENLALKKKAWQSNLDDFYYNGSDLVYLGAHLAVDGRKENLALNGRQCARSSTGQTAEWRVDLQRIFSIQSIFIQYMTDNRVWGLGNVYYSSFLGFSVYISNTTNKEDGVLCFRDTKYSGVTIPNPVNITCPHHGRYVIYYNNRTHKPYPDGYSAFVWTALCEVEVYGCSTPGYYGENCSIPCPQNCRQRRCHITEGTCLGYRCATGYRGIMCNDECPSGFYGHDCKESCSTHCIVSGTCDRVTGQCIGGCKAGWKESKCDTMCSDGTFGKNCTEQCGECLGKETCDHVNGTCVLGCNTGYQGTTCTEGGQS</sequence>
<gene>
    <name evidence="4" type="primary">LOC111115084</name>
</gene>
<keyword evidence="2" id="KW-0732">Signal</keyword>
<dbReference type="Gene3D" id="2.60.120.260">
    <property type="entry name" value="Galactose-binding domain-like"/>
    <property type="match status" value="1"/>
</dbReference>
<evidence type="ECO:0000256" key="2">
    <source>
        <dbReference type="SAM" id="SignalP"/>
    </source>
</evidence>
<dbReference type="OrthoDB" id="6141792at2759"/>
<protein>
    <submittedName>
        <fullName evidence="4">Multiple epidermal growth factor-like domains protein 10</fullName>
    </submittedName>
</protein>
<dbReference type="AlphaFoldDB" id="A0A8B8C2Q8"/>
<accession>A0A8B8C2Q8</accession>
<keyword evidence="1" id="KW-0245">EGF-like domain</keyword>
<dbReference type="GeneID" id="111115084"/>
<evidence type="ECO:0000313" key="4">
    <source>
        <dbReference type="RefSeq" id="XP_022309374.1"/>
    </source>
</evidence>
<dbReference type="Proteomes" id="UP000694844">
    <property type="component" value="Chromosome 9"/>
</dbReference>
<evidence type="ECO:0000256" key="1">
    <source>
        <dbReference type="ARBA" id="ARBA00022536"/>
    </source>
</evidence>
<proteinExistence type="predicted"/>
<dbReference type="PANTHER" id="PTHR24043:SF8">
    <property type="entry name" value="EGF-LIKE DOMAIN-CONTAINING PROTEIN"/>
    <property type="match status" value="1"/>
</dbReference>
<dbReference type="InterPro" id="IPR042635">
    <property type="entry name" value="MEGF10/SREC1/2-like"/>
</dbReference>
<feature type="chain" id="PRO_5034188620" evidence="2">
    <location>
        <begin position="23"/>
        <end position="334"/>
    </location>
</feature>
<name>A0A8B8C2Q8_CRAVI</name>
<dbReference type="InterPro" id="IPR008979">
    <property type="entry name" value="Galactose-bd-like_sf"/>
</dbReference>
<dbReference type="SUPFAM" id="SSF49785">
    <property type="entry name" value="Galactose-binding domain-like"/>
    <property type="match status" value="1"/>
</dbReference>
<feature type="signal peptide" evidence="2">
    <location>
        <begin position="1"/>
        <end position="22"/>
    </location>
</feature>
<organism evidence="3 4">
    <name type="scientific">Crassostrea virginica</name>
    <name type="common">Eastern oyster</name>
    <dbReference type="NCBI Taxonomy" id="6565"/>
    <lineage>
        <taxon>Eukaryota</taxon>
        <taxon>Metazoa</taxon>
        <taxon>Spiralia</taxon>
        <taxon>Lophotrochozoa</taxon>
        <taxon>Mollusca</taxon>
        <taxon>Bivalvia</taxon>
        <taxon>Autobranchia</taxon>
        <taxon>Pteriomorphia</taxon>
        <taxon>Ostreida</taxon>
        <taxon>Ostreoidea</taxon>
        <taxon>Ostreidae</taxon>
        <taxon>Crassostrea</taxon>
    </lineage>
</organism>
<dbReference type="Gene3D" id="2.170.300.10">
    <property type="entry name" value="Tie2 ligand-binding domain superfamily"/>
    <property type="match status" value="1"/>
</dbReference>
<evidence type="ECO:0000313" key="3">
    <source>
        <dbReference type="Proteomes" id="UP000694844"/>
    </source>
</evidence>
<dbReference type="GO" id="GO:0005044">
    <property type="term" value="F:scavenger receptor activity"/>
    <property type="evidence" value="ECO:0007669"/>
    <property type="project" value="InterPro"/>
</dbReference>
<dbReference type="PANTHER" id="PTHR24043">
    <property type="entry name" value="SCAVENGER RECEPTOR CLASS F"/>
    <property type="match status" value="1"/>
</dbReference>